<evidence type="ECO:0000313" key="8">
    <source>
        <dbReference type="EMBL" id="MBB5535535.1"/>
    </source>
</evidence>
<evidence type="ECO:0000256" key="6">
    <source>
        <dbReference type="SAM" id="Phobius"/>
    </source>
</evidence>
<reference evidence="8 9" key="1">
    <citation type="submission" date="2020-08" db="EMBL/GenBank/DDBJ databases">
        <title>Genomic Encyclopedia of Type Strains, Phase IV (KMG-V): Genome sequencing to study the core and pangenomes of soil and plant-associated prokaryotes.</title>
        <authorList>
            <person name="Whitman W."/>
        </authorList>
    </citation>
    <scope>NUCLEOTIDE SEQUENCE [LARGE SCALE GENOMIC DNA]</scope>
    <source>
        <strain evidence="8 9">SEMIA 4084</strain>
    </source>
</reference>
<dbReference type="EMBL" id="JACHBK010000004">
    <property type="protein sequence ID" value="MBB5535535.1"/>
    <property type="molecule type" value="Genomic_DNA"/>
</dbReference>
<feature type="transmembrane region" description="Helical" evidence="6">
    <location>
        <begin position="258"/>
        <end position="276"/>
    </location>
</feature>
<evidence type="ECO:0000256" key="3">
    <source>
        <dbReference type="ARBA" id="ARBA00022692"/>
    </source>
</evidence>
<keyword evidence="2" id="KW-1003">Cell membrane</keyword>
<evidence type="ECO:0000313" key="9">
    <source>
        <dbReference type="Proteomes" id="UP000585507"/>
    </source>
</evidence>
<feature type="domain" description="Type II secretion system protein GspF" evidence="7">
    <location>
        <begin position="153"/>
        <end position="276"/>
    </location>
</feature>
<name>A0A7W8X6S7_9HYPH</name>
<keyword evidence="4 6" id="KW-1133">Transmembrane helix</keyword>
<comment type="subcellular location">
    <subcellularLocation>
        <location evidence="1">Cell membrane</location>
        <topology evidence="1">Multi-pass membrane protein</topology>
    </subcellularLocation>
</comment>
<keyword evidence="9" id="KW-1185">Reference proteome</keyword>
<organism evidence="8 9">
    <name type="scientific">Rhizobium giardinii</name>
    <dbReference type="NCBI Taxonomy" id="56731"/>
    <lineage>
        <taxon>Bacteria</taxon>
        <taxon>Pseudomonadati</taxon>
        <taxon>Pseudomonadota</taxon>
        <taxon>Alphaproteobacteria</taxon>
        <taxon>Hyphomicrobiales</taxon>
        <taxon>Rhizobiaceae</taxon>
        <taxon>Rhizobium/Agrobacterium group</taxon>
        <taxon>Rhizobium</taxon>
    </lineage>
</organism>
<dbReference type="PANTHER" id="PTHR35007">
    <property type="entry name" value="INTEGRAL MEMBRANE PROTEIN-RELATED"/>
    <property type="match status" value="1"/>
</dbReference>
<dbReference type="GO" id="GO:0005886">
    <property type="term" value="C:plasma membrane"/>
    <property type="evidence" value="ECO:0007669"/>
    <property type="project" value="UniProtKB-SubCell"/>
</dbReference>
<evidence type="ECO:0000256" key="2">
    <source>
        <dbReference type="ARBA" id="ARBA00022475"/>
    </source>
</evidence>
<gene>
    <name evidence="8" type="ORF">GGD55_002229</name>
</gene>
<feature type="transmembrane region" description="Helical" evidence="6">
    <location>
        <begin position="92"/>
        <end position="110"/>
    </location>
</feature>
<evidence type="ECO:0000256" key="1">
    <source>
        <dbReference type="ARBA" id="ARBA00004651"/>
    </source>
</evidence>
<dbReference type="InterPro" id="IPR018076">
    <property type="entry name" value="T2SS_GspF_dom"/>
</dbReference>
<feature type="transmembrane region" description="Helical" evidence="6">
    <location>
        <begin position="116"/>
        <end position="136"/>
    </location>
</feature>
<keyword evidence="3 6" id="KW-0812">Transmembrane</keyword>
<dbReference type="Proteomes" id="UP000585507">
    <property type="component" value="Unassembled WGS sequence"/>
</dbReference>
<dbReference type="InterPro" id="IPR042094">
    <property type="entry name" value="T2SS_GspF_sf"/>
</dbReference>
<evidence type="ECO:0000256" key="5">
    <source>
        <dbReference type="ARBA" id="ARBA00023136"/>
    </source>
</evidence>
<comment type="caution">
    <text evidence="8">The sequence shown here is derived from an EMBL/GenBank/DDBJ whole genome shotgun (WGS) entry which is preliminary data.</text>
</comment>
<dbReference type="PANTHER" id="PTHR35007:SF1">
    <property type="entry name" value="PILUS ASSEMBLY PROTEIN"/>
    <property type="match status" value="1"/>
</dbReference>
<dbReference type="Gene3D" id="1.20.81.30">
    <property type="entry name" value="Type II secretion system (T2SS), domain F"/>
    <property type="match status" value="1"/>
</dbReference>
<protein>
    <submittedName>
        <fullName evidence="8">Tight adherence protein B</fullName>
    </submittedName>
</protein>
<proteinExistence type="predicted"/>
<dbReference type="Pfam" id="PF00482">
    <property type="entry name" value="T2SSF"/>
    <property type="match status" value="1"/>
</dbReference>
<evidence type="ECO:0000256" key="4">
    <source>
        <dbReference type="ARBA" id="ARBA00022989"/>
    </source>
</evidence>
<accession>A0A7W8X6S7</accession>
<feature type="transmembrane region" description="Helical" evidence="6">
    <location>
        <begin position="296"/>
        <end position="315"/>
    </location>
</feature>
<evidence type="ECO:0000259" key="7">
    <source>
        <dbReference type="Pfam" id="PF00482"/>
    </source>
</evidence>
<dbReference type="AlphaFoldDB" id="A0A7W8X6S7"/>
<feature type="transmembrane region" description="Helical" evidence="6">
    <location>
        <begin position="6"/>
        <end position="24"/>
    </location>
</feature>
<sequence>MTLTLLLVYGTVFIAALISAEVLLRGYFTTAARHKAVNHRLSLLDGSVDHRKTYRDMLKERGADQDWRSLPLMQRLRRFYAQSGIKFDALRFALYAVAGALLIWLALQFVVPSTLIRIVIFLVVCPLVPVVVIWRVRAMRMRKFTQKLPEALDVAVRSLAAGHPLPAAIALVAREMPDPIGSEFGLLSDELTYGVALEDALVNLADRVGVEDLNLLAISLSVQAGTGGNLVEILQNLSKTLRDRFMLKAKVRAISSEGRITAIFMSVYPFLLYAMIRTLSPTYFDPVWDSGHGPTVVTVLLVIMAIGNVILYKLVNFEY</sequence>
<keyword evidence="5 6" id="KW-0472">Membrane</keyword>